<dbReference type="PROSITE" id="PS00169">
    <property type="entry name" value="D_ALA_DEHYDRATASE"/>
    <property type="match status" value="1"/>
</dbReference>
<dbReference type="EMBL" id="VJMJ01000178">
    <property type="protein sequence ID" value="KAF0728398.1"/>
    <property type="molecule type" value="Genomic_DNA"/>
</dbReference>
<evidence type="ECO:0000256" key="8">
    <source>
        <dbReference type="RuleBase" id="RU000515"/>
    </source>
</evidence>
<reference evidence="11 12" key="1">
    <citation type="submission" date="2019-07" db="EMBL/GenBank/DDBJ databases">
        <title>Genomics analysis of Aphanomyces spp. identifies a new class of oomycete effector associated with host adaptation.</title>
        <authorList>
            <person name="Gaulin E."/>
        </authorList>
    </citation>
    <scope>NUCLEOTIDE SEQUENCE [LARGE SCALE GENOMIC DNA]</scope>
    <source>
        <strain evidence="11 12">ATCC 201684</strain>
    </source>
</reference>
<evidence type="ECO:0000256" key="7">
    <source>
        <dbReference type="ARBA" id="ARBA00047651"/>
    </source>
</evidence>
<name>A0A6G0WM35_9STRA</name>
<dbReference type="Proteomes" id="UP000481153">
    <property type="component" value="Unassembled WGS sequence"/>
</dbReference>
<dbReference type="GO" id="GO:0008270">
    <property type="term" value="F:zinc ion binding"/>
    <property type="evidence" value="ECO:0007669"/>
    <property type="project" value="TreeGrafter"/>
</dbReference>
<dbReference type="SUPFAM" id="SSF51569">
    <property type="entry name" value="Aldolase"/>
    <property type="match status" value="1"/>
</dbReference>
<feature type="region of interest" description="Disordered" evidence="10">
    <location>
        <begin position="60"/>
        <end position="92"/>
    </location>
</feature>
<protein>
    <recommendedName>
        <fullName evidence="8">Delta-aminolevulinic acid dehydratase</fullName>
        <ecNumber evidence="8">4.2.1.24</ecNumber>
    </recommendedName>
</protein>
<dbReference type="InterPro" id="IPR001731">
    <property type="entry name" value="ALAD"/>
</dbReference>
<keyword evidence="5 8" id="KW-0627">Porphyrin biosynthesis</keyword>
<dbReference type="Gene3D" id="3.20.20.70">
    <property type="entry name" value="Aldolase class I"/>
    <property type="match status" value="1"/>
</dbReference>
<comment type="pathway">
    <text evidence="1">Porphyrin-containing compound metabolism; protoporphyrin-IX biosynthesis; coproporphyrinogen-III from 5-aminolevulinate: step 1/4.</text>
</comment>
<dbReference type="InterPro" id="IPR013785">
    <property type="entry name" value="Aldolase_TIM"/>
</dbReference>
<sequence>MEVDDHVTHAGKGPDRITSCKHCGGKMSSQSKERWKMHMRQCASVPEAVRWAFPTAKRKQVGTLVDPSPQAKKLEHKTSHDSEVPAVEHSRRLHSSLSHPALRAWSEPNLHATQLIYPLFVTARPDDNPIRGLEPNVQWGNRSNYATLIAHLEGLVTKGLKSVMLFGVVENKDARGCMADDPSTPVIECTKAIREALPSLLISCDVCMCEYTDHGHCGILKTIDGGEEIIDNEATLVRLSTIALAYAQAGAHMVCPSDMMDNRISAIRTKLNEHGFSHVSIMAYTSKKASCMYAPFRDAVESTFKGDRKRYQHPVGSTTHALLAYDRDVAEGADSVIVKPSLFYGDLVRALSDKKLVPVACYVVSGEYKMLKDYGDSTGSMEAVVREAHVSLLRSGASILITYFTPFILQVLLRPSYIV</sequence>
<dbReference type="InterPro" id="IPR030656">
    <property type="entry name" value="ALAD_AS"/>
</dbReference>
<evidence type="ECO:0000256" key="2">
    <source>
        <dbReference type="ARBA" id="ARBA00008055"/>
    </source>
</evidence>
<accession>A0A6G0WM35</accession>
<dbReference type="GO" id="GO:0006782">
    <property type="term" value="P:protoporphyrinogen IX biosynthetic process"/>
    <property type="evidence" value="ECO:0007669"/>
    <property type="project" value="UniProtKB-UniPathway"/>
</dbReference>
<comment type="catalytic activity">
    <reaction evidence="7 8">
        <text>2 5-aminolevulinate = porphobilinogen + 2 H2O + H(+)</text>
        <dbReference type="Rhea" id="RHEA:24064"/>
        <dbReference type="ChEBI" id="CHEBI:15377"/>
        <dbReference type="ChEBI" id="CHEBI:15378"/>
        <dbReference type="ChEBI" id="CHEBI:58126"/>
        <dbReference type="ChEBI" id="CHEBI:356416"/>
        <dbReference type="EC" id="4.2.1.24"/>
    </reaction>
</comment>
<proteinExistence type="inferred from homology"/>
<evidence type="ECO:0000256" key="5">
    <source>
        <dbReference type="ARBA" id="ARBA00023244"/>
    </source>
</evidence>
<feature type="compositionally biased region" description="Basic and acidic residues" evidence="10">
    <location>
        <begin position="72"/>
        <end position="90"/>
    </location>
</feature>
<comment type="subunit">
    <text evidence="8">Homooctamer.</text>
</comment>
<evidence type="ECO:0000256" key="10">
    <source>
        <dbReference type="SAM" id="MobiDB-lite"/>
    </source>
</evidence>
<evidence type="ECO:0000256" key="1">
    <source>
        <dbReference type="ARBA" id="ARBA00004694"/>
    </source>
</evidence>
<dbReference type="VEuPathDB" id="FungiDB:AeMF1_002383"/>
<comment type="similarity">
    <text evidence="2 9">Belongs to the ALAD family.</text>
</comment>
<dbReference type="PRINTS" id="PR00144">
    <property type="entry name" value="DALDHYDRTASE"/>
</dbReference>
<dbReference type="GO" id="GO:0004655">
    <property type="term" value="F:porphobilinogen synthase activity"/>
    <property type="evidence" value="ECO:0007669"/>
    <property type="project" value="UniProtKB-EC"/>
</dbReference>
<evidence type="ECO:0000256" key="9">
    <source>
        <dbReference type="RuleBase" id="RU004161"/>
    </source>
</evidence>
<keyword evidence="3" id="KW-0350">Heme biosynthesis</keyword>
<dbReference type="UniPathway" id="UPA00251">
    <property type="reaction ID" value="UER00318"/>
</dbReference>
<evidence type="ECO:0000256" key="6">
    <source>
        <dbReference type="ARBA" id="ARBA00025628"/>
    </source>
</evidence>
<dbReference type="PANTHER" id="PTHR11458">
    <property type="entry name" value="DELTA-AMINOLEVULINIC ACID DEHYDRATASE"/>
    <property type="match status" value="1"/>
</dbReference>
<evidence type="ECO:0000313" key="11">
    <source>
        <dbReference type="EMBL" id="KAF0728398.1"/>
    </source>
</evidence>
<organism evidence="11 12">
    <name type="scientific">Aphanomyces euteiches</name>
    <dbReference type="NCBI Taxonomy" id="100861"/>
    <lineage>
        <taxon>Eukaryota</taxon>
        <taxon>Sar</taxon>
        <taxon>Stramenopiles</taxon>
        <taxon>Oomycota</taxon>
        <taxon>Saprolegniomycetes</taxon>
        <taxon>Saprolegniales</taxon>
        <taxon>Verrucalvaceae</taxon>
        <taxon>Aphanomyces</taxon>
    </lineage>
</organism>
<comment type="function">
    <text evidence="6">Catalyzes an early step in the biosynthesis of tetrapyrroles. Binds two molecules of 5-aminolevulinate per subunit, each at a distinct site, and catalyzes their condensation to form porphobilinogen.</text>
</comment>
<dbReference type="EC" id="4.2.1.24" evidence="8"/>
<keyword evidence="12" id="KW-1185">Reference proteome</keyword>
<dbReference type="PANTHER" id="PTHR11458:SF0">
    <property type="entry name" value="DELTA-AMINOLEVULINIC ACID DEHYDRATASE"/>
    <property type="match status" value="1"/>
</dbReference>
<gene>
    <name evidence="11" type="ORF">Ae201684_013762</name>
</gene>
<dbReference type="Pfam" id="PF00490">
    <property type="entry name" value="ALAD"/>
    <property type="match status" value="1"/>
</dbReference>
<comment type="caution">
    <text evidence="11">The sequence shown here is derived from an EMBL/GenBank/DDBJ whole genome shotgun (WGS) entry which is preliminary data.</text>
</comment>
<evidence type="ECO:0000256" key="3">
    <source>
        <dbReference type="ARBA" id="ARBA00023133"/>
    </source>
</evidence>
<dbReference type="GO" id="GO:0005829">
    <property type="term" value="C:cytosol"/>
    <property type="evidence" value="ECO:0007669"/>
    <property type="project" value="TreeGrafter"/>
</dbReference>
<evidence type="ECO:0000313" key="12">
    <source>
        <dbReference type="Proteomes" id="UP000481153"/>
    </source>
</evidence>
<dbReference type="NCBIfam" id="NF006762">
    <property type="entry name" value="PRK09283.1"/>
    <property type="match status" value="1"/>
</dbReference>
<dbReference type="SMART" id="SM01004">
    <property type="entry name" value="ALAD"/>
    <property type="match status" value="1"/>
</dbReference>
<dbReference type="AlphaFoldDB" id="A0A6G0WM35"/>
<keyword evidence="4 8" id="KW-0456">Lyase</keyword>
<evidence type="ECO:0000256" key="4">
    <source>
        <dbReference type="ARBA" id="ARBA00023239"/>
    </source>
</evidence>